<organism evidence="2 3">
    <name type="scientific">Kutzneria viridogrisea</name>
    <dbReference type="NCBI Taxonomy" id="47990"/>
    <lineage>
        <taxon>Bacteria</taxon>
        <taxon>Bacillati</taxon>
        <taxon>Actinomycetota</taxon>
        <taxon>Actinomycetes</taxon>
        <taxon>Pseudonocardiales</taxon>
        <taxon>Pseudonocardiaceae</taxon>
        <taxon>Kutzneria</taxon>
    </lineage>
</organism>
<evidence type="ECO:0000313" key="3">
    <source>
        <dbReference type="Proteomes" id="UP000517916"/>
    </source>
</evidence>
<dbReference type="NCBIfam" id="NF033179">
    <property type="entry name" value="TnsA_like_Actin"/>
    <property type="match status" value="1"/>
</dbReference>
<protein>
    <recommendedName>
        <fullName evidence="1">TnsA endonuclease N-terminal domain-containing protein</fullName>
    </recommendedName>
</protein>
<sequence length="243" mass="27259">MAATSNDLPLSVRVRLPGQADEVVSPWSEISTGTLGVAVPWRTFRFYQGQNHYSGSFWSATVGDLVLYESRLELARLLFADFDPSVRHIVAQPFLLHADIEGRVRRHVPDYLLLTDSTPVVVDVKPSRRATAPTVARTLVWTRRAVESRGWRYEVWTEPAAVELANVRLLAGYRRPWLFGQAVVDELRTADLNGVTLGEAFRALPTQAPDVARAVVLHLLWRQHFRVDLSRPLGATTVLRVAS</sequence>
<feature type="domain" description="TnsA endonuclease N-terminal" evidence="1">
    <location>
        <begin position="83"/>
        <end position="158"/>
    </location>
</feature>
<dbReference type="InterPro" id="IPR048000">
    <property type="entry name" value="TnsA-like"/>
</dbReference>
<evidence type="ECO:0000313" key="2">
    <source>
        <dbReference type="EMBL" id="MBA8923810.1"/>
    </source>
</evidence>
<dbReference type="RefSeq" id="WP_318295934.1">
    <property type="nucleotide sequence ID" value="NZ_BAAABQ010000065.1"/>
</dbReference>
<keyword evidence="3" id="KW-1185">Reference proteome</keyword>
<dbReference type="Proteomes" id="UP000517916">
    <property type="component" value="Unassembled WGS sequence"/>
</dbReference>
<proteinExistence type="predicted"/>
<accession>A0ABR6BAC6</accession>
<dbReference type="InterPro" id="IPR014833">
    <property type="entry name" value="TnsA_N"/>
</dbReference>
<gene>
    <name evidence="2" type="ORF">BC739_001007</name>
</gene>
<dbReference type="Pfam" id="PF08722">
    <property type="entry name" value="Tn7_TnsA-like_N"/>
    <property type="match status" value="1"/>
</dbReference>
<evidence type="ECO:0000259" key="1">
    <source>
        <dbReference type="Pfam" id="PF08722"/>
    </source>
</evidence>
<comment type="caution">
    <text evidence="2">The sequence shown here is derived from an EMBL/GenBank/DDBJ whole genome shotgun (WGS) entry which is preliminary data.</text>
</comment>
<name>A0ABR6BAC6_9PSEU</name>
<reference evidence="2 3" key="1">
    <citation type="submission" date="2020-08" db="EMBL/GenBank/DDBJ databases">
        <title>Genomic Encyclopedia of Archaeal and Bacterial Type Strains, Phase II (KMG-II): from individual species to whole genera.</title>
        <authorList>
            <person name="Goeker M."/>
        </authorList>
    </citation>
    <scope>NUCLEOTIDE SEQUENCE [LARGE SCALE GENOMIC DNA]</scope>
    <source>
        <strain evidence="2 3">DSM 43850</strain>
    </source>
</reference>
<dbReference type="EMBL" id="JACJID010000001">
    <property type="protein sequence ID" value="MBA8923810.1"/>
    <property type="molecule type" value="Genomic_DNA"/>
</dbReference>